<keyword evidence="2" id="KW-1185">Reference proteome</keyword>
<accession>A0A4Z2F0T0</accession>
<evidence type="ECO:0000313" key="1">
    <source>
        <dbReference type="EMBL" id="TNN34745.1"/>
    </source>
</evidence>
<evidence type="ECO:0000313" key="2">
    <source>
        <dbReference type="Proteomes" id="UP000314294"/>
    </source>
</evidence>
<protein>
    <submittedName>
        <fullName evidence="1">Uncharacterized protein</fullName>
    </submittedName>
</protein>
<proteinExistence type="predicted"/>
<dbReference type="AlphaFoldDB" id="A0A4Z2F0T0"/>
<sequence>MNRTGGAGLQLAEWDVKHRTSDQAPVLHWAGQAARLQGLRLSGFSPLQYLLCTERLAASLRTCTQRTVRIWKPRLPQVLVQCSQSSEAHLDGDKEQGDFFLP</sequence>
<name>A0A4Z2F0T0_9TELE</name>
<comment type="caution">
    <text evidence="1">The sequence shown here is derived from an EMBL/GenBank/DDBJ whole genome shotgun (WGS) entry which is preliminary data.</text>
</comment>
<dbReference type="Proteomes" id="UP000314294">
    <property type="component" value="Unassembled WGS sequence"/>
</dbReference>
<organism evidence="1 2">
    <name type="scientific">Liparis tanakae</name>
    <name type="common">Tanaka's snailfish</name>
    <dbReference type="NCBI Taxonomy" id="230148"/>
    <lineage>
        <taxon>Eukaryota</taxon>
        <taxon>Metazoa</taxon>
        <taxon>Chordata</taxon>
        <taxon>Craniata</taxon>
        <taxon>Vertebrata</taxon>
        <taxon>Euteleostomi</taxon>
        <taxon>Actinopterygii</taxon>
        <taxon>Neopterygii</taxon>
        <taxon>Teleostei</taxon>
        <taxon>Neoteleostei</taxon>
        <taxon>Acanthomorphata</taxon>
        <taxon>Eupercaria</taxon>
        <taxon>Perciformes</taxon>
        <taxon>Cottioidei</taxon>
        <taxon>Cottales</taxon>
        <taxon>Liparidae</taxon>
        <taxon>Liparis</taxon>
    </lineage>
</organism>
<reference evidence="1 2" key="1">
    <citation type="submission" date="2019-03" db="EMBL/GenBank/DDBJ databases">
        <title>First draft genome of Liparis tanakae, snailfish: a comprehensive survey of snailfish specific genes.</title>
        <authorList>
            <person name="Kim W."/>
            <person name="Song I."/>
            <person name="Jeong J.-H."/>
            <person name="Kim D."/>
            <person name="Kim S."/>
            <person name="Ryu S."/>
            <person name="Song J.Y."/>
            <person name="Lee S.K."/>
        </authorList>
    </citation>
    <scope>NUCLEOTIDE SEQUENCE [LARGE SCALE GENOMIC DNA]</scope>
    <source>
        <tissue evidence="1">Muscle</tissue>
    </source>
</reference>
<gene>
    <name evidence="1" type="ORF">EYF80_055089</name>
</gene>
<dbReference type="EMBL" id="SRLO01001897">
    <property type="protein sequence ID" value="TNN34745.1"/>
    <property type="molecule type" value="Genomic_DNA"/>
</dbReference>